<reference evidence="2 3" key="1">
    <citation type="journal article" date="2016" name="Nat. Commun.">
        <title>Thousands of microbial genomes shed light on interconnected biogeochemical processes in an aquifer system.</title>
        <authorList>
            <person name="Anantharaman K."/>
            <person name="Brown C.T."/>
            <person name="Hug L.A."/>
            <person name="Sharon I."/>
            <person name="Castelle C.J."/>
            <person name="Probst A.J."/>
            <person name="Thomas B.C."/>
            <person name="Singh A."/>
            <person name="Wilkins M.J."/>
            <person name="Karaoz U."/>
            <person name="Brodie E.L."/>
            <person name="Williams K.H."/>
            <person name="Hubbard S.S."/>
            <person name="Banfield J.F."/>
        </authorList>
    </citation>
    <scope>NUCLEOTIDE SEQUENCE [LARGE SCALE GENOMIC DNA]</scope>
</reference>
<proteinExistence type="predicted"/>
<dbReference type="Gene3D" id="3.90.550.10">
    <property type="entry name" value="Spore Coat Polysaccharide Biosynthesis Protein SpsA, Chain A"/>
    <property type="match status" value="1"/>
</dbReference>
<organism evidence="2 3">
    <name type="scientific">Candidatus Roizmanbacteria bacterium RIFOXYA1_FULL_41_12</name>
    <dbReference type="NCBI Taxonomy" id="1802082"/>
    <lineage>
        <taxon>Bacteria</taxon>
        <taxon>Candidatus Roizmaniibacteriota</taxon>
    </lineage>
</organism>
<dbReference type="EMBL" id="MGBG01000006">
    <property type="protein sequence ID" value="OGK66561.1"/>
    <property type="molecule type" value="Genomic_DNA"/>
</dbReference>
<dbReference type="Pfam" id="PF00535">
    <property type="entry name" value="Glycos_transf_2"/>
    <property type="match status" value="1"/>
</dbReference>
<dbReference type="SUPFAM" id="SSF53448">
    <property type="entry name" value="Nucleotide-diphospho-sugar transferases"/>
    <property type="match status" value="1"/>
</dbReference>
<dbReference type="GO" id="GO:0016758">
    <property type="term" value="F:hexosyltransferase activity"/>
    <property type="evidence" value="ECO:0007669"/>
    <property type="project" value="UniProtKB-ARBA"/>
</dbReference>
<evidence type="ECO:0000313" key="3">
    <source>
        <dbReference type="Proteomes" id="UP000178450"/>
    </source>
</evidence>
<feature type="domain" description="Glycosyltransferase 2-like" evidence="1">
    <location>
        <begin position="5"/>
        <end position="148"/>
    </location>
</feature>
<evidence type="ECO:0000259" key="1">
    <source>
        <dbReference type="Pfam" id="PF00535"/>
    </source>
</evidence>
<dbReference type="AlphaFoldDB" id="A0A1F7KFC6"/>
<dbReference type="PANTHER" id="PTHR22916">
    <property type="entry name" value="GLYCOSYLTRANSFERASE"/>
    <property type="match status" value="1"/>
</dbReference>
<sequence length="302" mass="35584">MLLFSIVIPTYNGGKTIGRLLKTISLLSDNYTKELVVIDSGSNDNTLKVVNKYRATFIRTKIIHIDKSDFNHGITRNLAVKQATGKYICFLSQDACLLNRKMFSILLNDFQSYKKVVAVFGPHLPYESSSFIQQLEVTCRWERFQRILKDQKIWVQNLENNLIPLTKNTETLWYALSNTAACYLKSFLLENPFPKTKYGEDMLIGKKIIQKGLTKIYDERCAIKHSHKYNLTEYYYREREDLRLRFTNLRLKEVPQILCKLKRILTMRINIYKKAIHILELMVYYFLKLLIVLELKLFPNSR</sequence>
<evidence type="ECO:0000313" key="2">
    <source>
        <dbReference type="EMBL" id="OGK66561.1"/>
    </source>
</evidence>
<dbReference type="InterPro" id="IPR029044">
    <property type="entry name" value="Nucleotide-diphossugar_trans"/>
</dbReference>
<dbReference type="InterPro" id="IPR001173">
    <property type="entry name" value="Glyco_trans_2-like"/>
</dbReference>
<protein>
    <recommendedName>
        <fullName evidence="1">Glycosyltransferase 2-like domain-containing protein</fullName>
    </recommendedName>
</protein>
<accession>A0A1F7KFC6</accession>
<gene>
    <name evidence="2" type="ORF">A2209_01010</name>
</gene>
<dbReference type="PANTHER" id="PTHR22916:SF3">
    <property type="entry name" value="UDP-GLCNAC:BETAGAL BETA-1,3-N-ACETYLGLUCOSAMINYLTRANSFERASE-LIKE PROTEIN 1"/>
    <property type="match status" value="1"/>
</dbReference>
<comment type="caution">
    <text evidence="2">The sequence shown here is derived from an EMBL/GenBank/DDBJ whole genome shotgun (WGS) entry which is preliminary data.</text>
</comment>
<name>A0A1F7KFC6_9BACT</name>
<dbReference type="CDD" id="cd00761">
    <property type="entry name" value="Glyco_tranf_GTA_type"/>
    <property type="match status" value="1"/>
</dbReference>
<dbReference type="Proteomes" id="UP000178450">
    <property type="component" value="Unassembled WGS sequence"/>
</dbReference>